<dbReference type="EMBL" id="BHVP01000016">
    <property type="protein sequence ID" value="GCA74403.1"/>
    <property type="molecule type" value="Genomic_DNA"/>
</dbReference>
<dbReference type="Pfam" id="PF00781">
    <property type="entry name" value="DAGK_cat"/>
    <property type="match status" value="1"/>
</dbReference>
<reference evidence="2 3" key="1">
    <citation type="submission" date="2018-09" db="EMBL/GenBank/DDBJ databases">
        <title>Evolutionary history of phycoerythrin pigmentation in the water bloom-forming cyanobacterium Microcystis aeruginosa.</title>
        <authorList>
            <person name="Tanabe Y."/>
            <person name="Tanabe Y."/>
            <person name="Yamaguchi H."/>
        </authorList>
    </citation>
    <scope>NUCLEOTIDE SEQUENCE [LARGE SCALE GENOMIC DNA]</scope>
    <source>
        <strain evidence="2 3">NIES-2520</strain>
    </source>
</reference>
<keyword evidence="2" id="KW-0808">Transferase</keyword>
<dbReference type="GO" id="GO:0005524">
    <property type="term" value="F:ATP binding"/>
    <property type="evidence" value="ECO:0007669"/>
    <property type="project" value="InterPro"/>
</dbReference>
<dbReference type="GO" id="GO:0019242">
    <property type="term" value="P:methylglyoxal biosynthetic process"/>
    <property type="evidence" value="ECO:0007669"/>
    <property type="project" value="InterPro"/>
</dbReference>
<dbReference type="Proteomes" id="UP000324917">
    <property type="component" value="Unassembled WGS sequence"/>
</dbReference>
<dbReference type="InterPro" id="IPR001206">
    <property type="entry name" value="Diacylglycerol_kinase_cat_dom"/>
</dbReference>
<dbReference type="GO" id="GO:0008654">
    <property type="term" value="P:phospholipid biosynthetic process"/>
    <property type="evidence" value="ECO:0007669"/>
    <property type="project" value="InterPro"/>
</dbReference>
<dbReference type="InterPro" id="IPR005218">
    <property type="entry name" value="Diacylglycerol/lipid_kinase"/>
</dbReference>
<dbReference type="InterPro" id="IPR004363">
    <property type="entry name" value="Methylgl_synth"/>
</dbReference>
<dbReference type="PANTHER" id="PTHR30492:SF0">
    <property type="entry name" value="METHYLGLYOXAL SYNTHASE"/>
    <property type="match status" value="1"/>
</dbReference>
<sequence>MAFKGLNLLLYIGLTEKVRAKHSDRKSTVSAIVYARMLRPYRTCTCFAKPATKTLTSSIFHIYSATPNYITFIPALLRNLPMTKRALLLINRHSRKGKENFAQTVELLNHWDFEIISVPLKKVEDIPFLMEKYRSNIDLVIVGGGDGTLNAMVDVLVETQLPLGIIPLGTANDLARTLGIPNSIAEACRIIAEGNLKYIDLGWVNNKYFFNVASLGLSVKITQKLNKGLKRRLGILAYAWTALQLLSKTRPFTAMIGIDGQNIKVKTLQIAIGNGRYYGGGMPIAHDAQIDDQRLDLYSLEIEHWWQIFPLLWTLPRGQQGLLSWVRTLKGKEIQIQTRKPHSINTDGEITSTTPAMFRVIPAALGVYIPRQETQF</sequence>
<evidence type="ECO:0000313" key="2">
    <source>
        <dbReference type="EMBL" id="GCA74403.1"/>
    </source>
</evidence>
<organism evidence="2 3">
    <name type="scientific">Microcystis aeruginosa NIES-2520</name>
    <dbReference type="NCBI Taxonomy" id="2303982"/>
    <lineage>
        <taxon>Bacteria</taxon>
        <taxon>Bacillati</taxon>
        <taxon>Cyanobacteriota</taxon>
        <taxon>Cyanophyceae</taxon>
        <taxon>Oscillatoriophycideae</taxon>
        <taxon>Chroococcales</taxon>
        <taxon>Microcystaceae</taxon>
        <taxon>Microcystis</taxon>
    </lineage>
</organism>
<dbReference type="GO" id="GO:0005829">
    <property type="term" value="C:cytosol"/>
    <property type="evidence" value="ECO:0007669"/>
    <property type="project" value="TreeGrafter"/>
</dbReference>
<dbReference type="InterPro" id="IPR016064">
    <property type="entry name" value="NAD/diacylglycerol_kinase_sf"/>
</dbReference>
<feature type="domain" description="DAGKc" evidence="1">
    <location>
        <begin position="81"/>
        <end position="208"/>
    </location>
</feature>
<proteinExistence type="predicted"/>
<dbReference type="PROSITE" id="PS50146">
    <property type="entry name" value="DAGK"/>
    <property type="match status" value="1"/>
</dbReference>
<dbReference type="InterPro" id="IPR017438">
    <property type="entry name" value="ATP-NAD_kinase_N"/>
</dbReference>
<dbReference type="GO" id="GO:0008929">
    <property type="term" value="F:methylglyoxal synthase activity"/>
    <property type="evidence" value="ECO:0007669"/>
    <property type="project" value="InterPro"/>
</dbReference>
<accession>A0A5A5RCZ6</accession>
<comment type="caution">
    <text evidence="2">The sequence shown here is derived from an EMBL/GenBank/DDBJ whole genome shotgun (WGS) entry which is preliminary data.</text>
</comment>
<evidence type="ECO:0000313" key="3">
    <source>
        <dbReference type="Proteomes" id="UP000324917"/>
    </source>
</evidence>
<gene>
    <name evidence="2" type="primary">bmrU</name>
    <name evidence="2" type="ORF">MiTe_01228</name>
</gene>
<dbReference type="GO" id="GO:0016301">
    <property type="term" value="F:kinase activity"/>
    <property type="evidence" value="ECO:0007669"/>
    <property type="project" value="UniProtKB-KW"/>
</dbReference>
<dbReference type="InterPro" id="IPR045540">
    <property type="entry name" value="YegS/DAGK_C"/>
</dbReference>
<dbReference type="SUPFAM" id="SSF111331">
    <property type="entry name" value="NAD kinase/diacylglycerol kinase-like"/>
    <property type="match status" value="1"/>
</dbReference>
<dbReference type="Pfam" id="PF19279">
    <property type="entry name" value="YegS_C"/>
    <property type="match status" value="1"/>
</dbReference>
<dbReference type="NCBIfam" id="TIGR00147">
    <property type="entry name" value="YegS/Rv2252/BmrU family lipid kinase"/>
    <property type="match status" value="1"/>
</dbReference>
<protein>
    <submittedName>
        <fullName evidence="2">Putative lipid kinase BmrU</fullName>
    </submittedName>
</protein>
<dbReference type="SMART" id="SM00046">
    <property type="entry name" value="DAGKc"/>
    <property type="match status" value="1"/>
</dbReference>
<dbReference type="AlphaFoldDB" id="A0A5A5RCZ6"/>
<name>A0A5A5RCZ6_MICAE</name>
<evidence type="ECO:0000259" key="1">
    <source>
        <dbReference type="PROSITE" id="PS50146"/>
    </source>
</evidence>
<dbReference type="PANTHER" id="PTHR30492">
    <property type="entry name" value="METHYLGLYOXAL SYNTHASE"/>
    <property type="match status" value="1"/>
</dbReference>
<dbReference type="NCBIfam" id="NF009604">
    <property type="entry name" value="PRK13057.1"/>
    <property type="match status" value="1"/>
</dbReference>
<keyword evidence="2" id="KW-0418">Kinase</keyword>
<dbReference type="Gene3D" id="3.40.50.10330">
    <property type="entry name" value="Probable inorganic polyphosphate/atp-NAD kinase, domain 1"/>
    <property type="match status" value="1"/>
</dbReference>
<dbReference type="Gene3D" id="2.60.200.40">
    <property type="match status" value="1"/>
</dbReference>